<name>A0A1Y2H2T8_9FUNG</name>
<sequence length="64" mass="7387">MFVLIGKCRLDQDRKEKKGPKRIEQRDSACSFSKYYSCLTSAQTPSCPESPVVTLIFSRTRIRE</sequence>
<reference evidence="1 2" key="1">
    <citation type="submission" date="2016-07" db="EMBL/GenBank/DDBJ databases">
        <title>Pervasive Adenine N6-methylation of Active Genes in Fungi.</title>
        <authorList>
            <consortium name="DOE Joint Genome Institute"/>
            <person name="Mondo S.J."/>
            <person name="Dannebaum R.O."/>
            <person name="Kuo R.C."/>
            <person name="Labutti K."/>
            <person name="Haridas S."/>
            <person name="Kuo A."/>
            <person name="Salamov A."/>
            <person name="Ahrendt S.R."/>
            <person name="Lipzen A."/>
            <person name="Sullivan W."/>
            <person name="Andreopoulos W.B."/>
            <person name="Clum A."/>
            <person name="Lindquist E."/>
            <person name="Daum C."/>
            <person name="Ramamoorthy G.K."/>
            <person name="Gryganskyi A."/>
            <person name="Culley D."/>
            <person name="Magnuson J.K."/>
            <person name="James T.Y."/>
            <person name="O'Malley M.A."/>
            <person name="Stajich J.E."/>
            <person name="Spatafora J.W."/>
            <person name="Visel A."/>
            <person name="Grigoriev I.V."/>
        </authorList>
    </citation>
    <scope>NUCLEOTIDE SEQUENCE [LARGE SCALE GENOMIC DNA]</scope>
    <source>
        <strain evidence="1 2">NRRL 3116</strain>
    </source>
</reference>
<evidence type="ECO:0000313" key="1">
    <source>
        <dbReference type="EMBL" id="ORZ28880.1"/>
    </source>
</evidence>
<dbReference type="EMBL" id="MCFF01000001">
    <property type="protein sequence ID" value="ORZ28880.1"/>
    <property type="molecule type" value="Genomic_DNA"/>
</dbReference>
<organism evidence="1 2">
    <name type="scientific">Lobosporangium transversale</name>
    <dbReference type="NCBI Taxonomy" id="64571"/>
    <lineage>
        <taxon>Eukaryota</taxon>
        <taxon>Fungi</taxon>
        <taxon>Fungi incertae sedis</taxon>
        <taxon>Mucoromycota</taxon>
        <taxon>Mortierellomycotina</taxon>
        <taxon>Mortierellomycetes</taxon>
        <taxon>Mortierellales</taxon>
        <taxon>Mortierellaceae</taxon>
        <taxon>Lobosporangium</taxon>
    </lineage>
</organism>
<evidence type="ECO:0000313" key="2">
    <source>
        <dbReference type="Proteomes" id="UP000193648"/>
    </source>
</evidence>
<dbReference type="RefSeq" id="XP_021886553.1">
    <property type="nucleotide sequence ID" value="XM_022022461.1"/>
</dbReference>
<dbReference type="AlphaFoldDB" id="A0A1Y2H2T8"/>
<keyword evidence="2" id="KW-1185">Reference proteome</keyword>
<dbReference type="InParanoid" id="A0A1Y2H2T8"/>
<comment type="caution">
    <text evidence="1">The sequence shown here is derived from an EMBL/GenBank/DDBJ whole genome shotgun (WGS) entry which is preliminary data.</text>
</comment>
<dbReference type="GeneID" id="33564305"/>
<protein>
    <submittedName>
        <fullName evidence="1">Uncharacterized protein</fullName>
    </submittedName>
</protein>
<accession>A0A1Y2H2T8</accession>
<gene>
    <name evidence="1" type="ORF">BCR41DRAFT_344227</name>
</gene>
<proteinExistence type="predicted"/>
<dbReference type="Proteomes" id="UP000193648">
    <property type="component" value="Unassembled WGS sequence"/>
</dbReference>